<dbReference type="PANTHER" id="PTHR32183:SF11">
    <property type="entry name" value="THIOL METHYLTRANSFERASE 2-RELATED"/>
    <property type="match status" value="1"/>
</dbReference>
<organism evidence="5 6">
    <name type="scientific">Flammeovirga kamogawensis</name>
    <dbReference type="NCBI Taxonomy" id="373891"/>
    <lineage>
        <taxon>Bacteria</taxon>
        <taxon>Pseudomonadati</taxon>
        <taxon>Bacteroidota</taxon>
        <taxon>Cytophagia</taxon>
        <taxon>Cytophagales</taxon>
        <taxon>Flammeovirgaceae</taxon>
        <taxon>Flammeovirga</taxon>
    </lineage>
</organism>
<dbReference type="Pfam" id="PF05724">
    <property type="entry name" value="TPMT"/>
    <property type="match status" value="1"/>
</dbReference>
<dbReference type="Gene3D" id="3.40.50.150">
    <property type="entry name" value="Vaccinia Virus protein VP39"/>
    <property type="match status" value="1"/>
</dbReference>
<keyword evidence="2 5" id="KW-0489">Methyltransferase</keyword>
<dbReference type="SUPFAM" id="SSF53335">
    <property type="entry name" value="S-adenosyl-L-methionine-dependent methyltransferases"/>
    <property type="match status" value="1"/>
</dbReference>
<evidence type="ECO:0000256" key="2">
    <source>
        <dbReference type="ARBA" id="ARBA00022603"/>
    </source>
</evidence>
<accession>A0ABX8GZP4</accession>
<sequence length="193" mass="22294">MDKNFWKNKYQTQSTGWDLGTISTPLKEYIDQLKDKELKILIPGAGNAYEIEYLWNAGFKNIYALDISEEPLLNLKERCPEIPSDQLICEDFFNLNPSLKFDLIIEQTFFCALNPSLRKQYAVQMQRLLKDGGKLSGLLFIFPLTESGPPFGGSKEEYLNYFTPYFTVKTMESCNNSIPPRDGNELFFILEKK</sequence>
<evidence type="ECO:0000256" key="1">
    <source>
        <dbReference type="ARBA" id="ARBA00022553"/>
    </source>
</evidence>
<name>A0ABX8GZP4_9BACT</name>
<evidence type="ECO:0000313" key="6">
    <source>
        <dbReference type="Proteomes" id="UP000682802"/>
    </source>
</evidence>
<dbReference type="PANTHER" id="PTHR32183">
    <property type="match status" value="1"/>
</dbReference>
<dbReference type="EMBL" id="CP076128">
    <property type="protein sequence ID" value="QWG08822.1"/>
    <property type="molecule type" value="Genomic_DNA"/>
</dbReference>
<evidence type="ECO:0000256" key="3">
    <source>
        <dbReference type="ARBA" id="ARBA00022679"/>
    </source>
</evidence>
<evidence type="ECO:0000313" key="5">
    <source>
        <dbReference type="EMBL" id="QWG08822.1"/>
    </source>
</evidence>
<dbReference type="InterPro" id="IPR008854">
    <property type="entry name" value="TPMT"/>
</dbReference>
<keyword evidence="4" id="KW-0949">S-adenosyl-L-methionine</keyword>
<dbReference type="GO" id="GO:0008168">
    <property type="term" value="F:methyltransferase activity"/>
    <property type="evidence" value="ECO:0007669"/>
    <property type="project" value="UniProtKB-KW"/>
</dbReference>
<keyword evidence="3" id="KW-0808">Transferase</keyword>
<dbReference type="GO" id="GO:0032259">
    <property type="term" value="P:methylation"/>
    <property type="evidence" value="ECO:0007669"/>
    <property type="project" value="UniProtKB-KW"/>
</dbReference>
<dbReference type="PROSITE" id="PS51585">
    <property type="entry name" value="SAM_MT_TPMT"/>
    <property type="match status" value="1"/>
</dbReference>
<keyword evidence="6" id="KW-1185">Reference proteome</keyword>
<proteinExistence type="predicted"/>
<dbReference type="RefSeq" id="WP_144072730.1">
    <property type="nucleotide sequence ID" value="NZ_CP076128.1"/>
</dbReference>
<dbReference type="Proteomes" id="UP000682802">
    <property type="component" value="Chromosome 1"/>
</dbReference>
<dbReference type="InterPro" id="IPR029063">
    <property type="entry name" value="SAM-dependent_MTases_sf"/>
</dbReference>
<gene>
    <name evidence="5" type="ORF">KM029_07740</name>
</gene>
<protein>
    <submittedName>
        <fullName evidence="5">Methyltransferase domain-containing protein</fullName>
    </submittedName>
</protein>
<dbReference type="CDD" id="cd02440">
    <property type="entry name" value="AdoMet_MTases"/>
    <property type="match status" value="1"/>
</dbReference>
<evidence type="ECO:0000256" key="4">
    <source>
        <dbReference type="ARBA" id="ARBA00022691"/>
    </source>
</evidence>
<keyword evidence="1" id="KW-0597">Phosphoprotein</keyword>
<reference evidence="5 6" key="1">
    <citation type="submission" date="2021-05" db="EMBL/GenBank/DDBJ databases">
        <title>Comparative genomic studies on the polysaccharide-degrading batcterial strains of the Flammeovirga genus.</title>
        <authorList>
            <person name="Zewei F."/>
            <person name="Zheng Z."/>
            <person name="Yu L."/>
            <person name="Ruyue G."/>
            <person name="Yanhong M."/>
            <person name="Yuanyuan C."/>
            <person name="Jingyan G."/>
            <person name="Wenjun H."/>
        </authorList>
    </citation>
    <scope>NUCLEOTIDE SEQUENCE [LARGE SCALE GENOMIC DNA]</scope>
    <source>
        <strain evidence="5 6">YS10</strain>
    </source>
</reference>